<dbReference type="EMBL" id="AUPC02000090">
    <property type="protein sequence ID" value="POG72893.1"/>
    <property type="molecule type" value="Genomic_DNA"/>
</dbReference>
<proteinExistence type="predicted"/>
<keyword evidence="2" id="KW-1185">Reference proteome</keyword>
<evidence type="ECO:0000313" key="1">
    <source>
        <dbReference type="EMBL" id="POG72893.1"/>
    </source>
</evidence>
<gene>
    <name evidence="1" type="ORF">GLOIN_2v1591748</name>
</gene>
<name>A0A2P4Q5H2_RHIID</name>
<evidence type="ECO:0000313" key="2">
    <source>
        <dbReference type="Proteomes" id="UP000018888"/>
    </source>
</evidence>
<accession>A0A2P4Q5H2</accession>
<reference evidence="1 2" key="1">
    <citation type="journal article" date="2013" name="Proc. Natl. Acad. Sci. U.S.A.">
        <title>Genome of an arbuscular mycorrhizal fungus provides insight into the oldest plant symbiosis.</title>
        <authorList>
            <person name="Tisserant E."/>
            <person name="Malbreil M."/>
            <person name="Kuo A."/>
            <person name="Kohler A."/>
            <person name="Symeonidi A."/>
            <person name="Balestrini R."/>
            <person name="Charron P."/>
            <person name="Duensing N."/>
            <person name="Frei Dit Frey N."/>
            <person name="Gianinazzi-Pearson V."/>
            <person name="Gilbert L.B."/>
            <person name="Handa Y."/>
            <person name="Herr J.R."/>
            <person name="Hijri M."/>
            <person name="Koul R."/>
            <person name="Kawaguchi M."/>
            <person name="Krajinski F."/>
            <person name="Lammers P.J."/>
            <person name="Masclaux F.G."/>
            <person name="Murat C."/>
            <person name="Morin E."/>
            <person name="Ndikumana S."/>
            <person name="Pagni M."/>
            <person name="Petitpierre D."/>
            <person name="Requena N."/>
            <person name="Rosikiewicz P."/>
            <person name="Riley R."/>
            <person name="Saito K."/>
            <person name="San Clemente H."/>
            <person name="Shapiro H."/>
            <person name="van Tuinen D."/>
            <person name="Becard G."/>
            <person name="Bonfante P."/>
            <person name="Paszkowski U."/>
            <person name="Shachar-Hill Y.Y."/>
            <person name="Tuskan G.A."/>
            <person name="Young P.W."/>
            <person name="Sanders I.R."/>
            <person name="Henrissat B."/>
            <person name="Rensing S.A."/>
            <person name="Grigoriev I.V."/>
            <person name="Corradi N."/>
            <person name="Roux C."/>
            <person name="Martin F."/>
        </authorList>
    </citation>
    <scope>NUCLEOTIDE SEQUENCE [LARGE SCALE GENOMIC DNA]</scope>
    <source>
        <strain evidence="1 2">DAOM 197198</strain>
    </source>
</reference>
<sequence length="81" mass="9656">MFFLICDPRKWTNSSLLILIVTTCCCVIPNRIARNSKTIKLNFWHFAFPVNFAGKLNRKHRDKNNLTLKKYFTTEYPLLIY</sequence>
<dbReference type="AlphaFoldDB" id="A0A2P4Q5H2"/>
<dbReference type="Proteomes" id="UP000018888">
    <property type="component" value="Unassembled WGS sequence"/>
</dbReference>
<protein>
    <submittedName>
        <fullName evidence="1">Uncharacterized protein</fullName>
    </submittedName>
</protein>
<organism evidence="1 2">
    <name type="scientific">Rhizophagus irregularis (strain DAOM 181602 / DAOM 197198 / MUCL 43194)</name>
    <name type="common">Arbuscular mycorrhizal fungus</name>
    <name type="synonym">Glomus intraradices</name>
    <dbReference type="NCBI Taxonomy" id="747089"/>
    <lineage>
        <taxon>Eukaryota</taxon>
        <taxon>Fungi</taxon>
        <taxon>Fungi incertae sedis</taxon>
        <taxon>Mucoromycota</taxon>
        <taxon>Glomeromycotina</taxon>
        <taxon>Glomeromycetes</taxon>
        <taxon>Glomerales</taxon>
        <taxon>Glomeraceae</taxon>
        <taxon>Rhizophagus</taxon>
    </lineage>
</organism>
<reference evidence="1 2" key="2">
    <citation type="journal article" date="2018" name="New Phytol.">
        <title>High intraspecific genome diversity in the model arbuscular mycorrhizal symbiont Rhizophagus irregularis.</title>
        <authorList>
            <person name="Chen E.C.H."/>
            <person name="Morin E."/>
            <person name="Beaudet D."/>
            <person name="Noel J."/>
            <person name="Yildirir G."/>
            <person name="Ndikumana S."/>
            <person name="Charron P."/>
            <person name="St-Onge C."/>
            <person name="Giorgi J."/>
            <person name="Kruger M."/>
            <person name="Marton T."/>
            <person name="Ropars J."/>
            <person name="Grigoriev I.V."/>
            <person name="Hainaut M."/>
            <person name="Henrissat B."/>
            <person name="Roux C."/>
            <person name="Martin F."/>
            <person name="Corradi N."/>
        </authorList>
    </citation>
    <scope>NUCLEOTIDE SEQUENCE [LARGE SCALE GENOMIC DNA]</scope>
    <source>
        <strain evidence="1 2">DAOM 197198</strain>
    </source>
</reference>
<comment type="caution">
    <text evidence="1">The sequence shown here is derived from an EMBL/GenBank/DDBJ whole genome shotgun (WGS) entry which is preliminary data.</text>
</comment>